<evidence type="ECO:0000313" key="3">
    <source>
        <dbReference type="EMBL" id="PFG19593.1"/>
    </source>
</evidence>
<evidence type="ECO:0000256" key="1">
    <source>
        <dbReference type="ARBA" id="ARBA00006484"/>
    </source>
</evidence>
<dbReference type="GO" id="GO:0016491">
    <property type="term" value="F:oxidoreductase activity"/>
    <property type="evidence" value="ECO:0007669"/>
    <property type="project" value="UniProtKB-KW"/>
</dbReference>
<reference evidence="3 4" key="1">
    <citation type="submission" date="2017-10" db="EMBL/GenBank/DDBJ databases">
        <title>Sequencing the genomes of 1000 actinobacteria strains.</title>
        <authorList>
            <person name="Klenk H.-P."/>
        </authorList>
    </citation>
    <scope>NUCLEOTIDE SEQUENCE [LARGE SCALE GENOMIC DNA]</scope>
    <source>
        <strain evidence="3 4">DSM 21801</strain>
    </source>
</reference>
<dbReference type="PANTHER" id="PTHR42879:SF2">
    <property type="entry name" value="3-OXOACYL-[ACYL-CARRIER-PROTEIN] REDUCTASE FABG"/>
    <property type="match status" value="1"/>
</dbReference>
<dbReference type="InterPro" id="IPR020904">
    <property type="entry name" value="Sc_DH/Rdtase_CS"/>
</dbReference>
<dbReference type="EMBL" id="PDJD01000001">
    <property type="protein sequence ID" value="PFG19593.1"/>
    <property type="molecule type" value="Genomic_DNA"/>
</dbReference>
<evidence type="ECO:0000256" key="2">
    <source>
        <dbReference type="ARBA" id="ARBA00023002"/>
    </source>
</evidence>
<dbReference type="PROSITE" id="PS00061">
    <property type="entry name" value="ADH_SHORT"/>
    <property type="match status" value="1"/>
</dbReference>
<dbReference type="InterPro" id="IPR050259">
    <property type="entry name" value="SDR"/>
</dbReference>
<accession>A0A2A9CYW3</accession>
<dbReference type="AlphaFoldDB" id="A0A2A9CYW3"/>
<dbReference type="FunFam" id="3.40.50.720:FF:000084">
    <property type="entry name" value="Short-chain dehydrogenase reductase"/>
    <property type="match status" value="1"/>
</dbReference>
<dbReference type="Pfam" id="PF13561">
    <property type="entry name" value="adh_short_C2"/>
    <property type="match status" value="1"/>
</dbReference>
<comment type="caution">
    <text evidence="3">The sequence shown here is derived from an EMBL/GenBank/DDBJ whole genome shotgun (WGS) entry which is preliminary data.</text>
</comment>
<dbReference type="Gene3D" id="3.40.50.720">
    <property type="entry name" value="NAD(P)-binding Rossmann-like Domain"/>
    <property type="match status" value="1"/>
</dbReference>
<protein>
    <submittedName>
        <fullName evidence="3">3-oxoacyl-[acyl-carrier protein] reductase</fullName>
    </submittedName>
</protein>
<dbReference type="PRINTS" id="PR00080">
    <property type="entry name" value="SDRFAMILY"/>
</dbReference>
<dbReference type="PRINTS" id="PR00081">
    <property type="entry name" value="GDHRDH"/>
</dbReference>
<dbReference type="InterPro" id="IPR002347">
    <property type="entry name" value="SDR_fam"/>
</dbReference>
<keyword evidence="2" id="KW-0560">Oxidoreductase</keyword>
<dbReference type="GO" id="GO:0032787">
    <property type="term" value="P:monocarboxylic acid metabolic process"/>
    <property type="evidence" value="ECO:0007669"/>
    <property type="project" value="UniProtKB-ARBA"/>
</dbReference>
<organism evidence="3 4">
    <name type="scientific">Serinibacter salmoneus</name>
    <dbReference type="NCBI Taxonomy" id="556530"/>
    <lineage>
        <taxon>Bacteria</taxon>
        <taxon>Bacillati</taxon>
        <taxon>Actinomycetota</taxon>
        <taxon>Actinomycetes</taxon>
        <taxon>Micrococcales</taxon>
        <taxon>Beutenbergiaceae</taxon>
        <taxon>Serinibacter</taxon>
    </lineage>
</organism>
<sequence>MQNTLEGRKALVTGSGHGIGAALALGLAQAGADVVVHYYGSAESANEVVAQITAMGRRTVAIPGDMTDSTATTAVVEAAIAELGGLDILVNNVGNLVGRHTVAEMSDEHWDKVFAVNVSSMFYATRAAIPALTESANGRIVSLASLAAENGGGNGSVAYAAAKAAVIGFTRGLAKELAPTGTTVNALAPGFIGDTPFHNTFTPEEAQKNIVAGIPLGRAGSVEDVAGVTTFLASDAASYVTGQVMDINGGLNFR</sequence>
<dbReference type="OrthoDB" id="286404at2"/>
<gene>
    <name evidence="3" type="ORF">ATL40_1161</name>
</gene>
<comment type="similarity">
    <text evidence="1">Belongs to the short-chain dehydrogenases/reductases (SDR) family.</text>
</comment>
<evidence type="ECO:0000313" key="4">
    <source>
        <dbReference type="Proteomes" id="UP000224915"/>
    </source>
</evidence>
<dbReference type="InterPro" id="IPR036291">
    <property type="entry name" value="NAD(P)-bd_dom_sf"/>
</dbReference>
<dbReference type="SUPFAM" id="SSF51735">
    <property type="entry name" value="NAD(P)-binding Rossmann-fold domains"/>
    <property type="match status" value="1"/>
</dbReference>
<dbReference type="Proteomes" id="UP000224915">
    <property type="component" value="Unassembled WGS sequence"/>
</dbReference>
<dbReference type="RefSeq" id="WP_098468687.1">
    <property type="nucleotide sequence ID" value="NZ_PDJD01000001.1"/>
</dbReference>
<dbReference type="PANTHER" id="PTHR42879">
    <property type="entry name" value="3-OXOACYL-(ACYL-CARRIER-PROTEIN) REDUCTASE"/>
    <property type="match status" value="1"/>
</dbReference>
<proteinExistence type="inferred from homology"/>
<keyword evidence="4" id="KW-1185">Reference proteome</keyword>
<name>A0A2A9CYW3_9MICO</name>